<feature type="domain" description="Methyl-accepting transducer" evidence="6">
    <location>
        <begin position="253"/>
        <end position="489"/>
    </location>
</feature>
<proteinExistence type="inferred from homology"/>
<gene>
    <name evidence="8" type="ORF">GCM10009104_04600</name>
</gene>
<keyword evidence="5" id="KW-0472">Membrane</keyword>
<dbReference type="PANTHER" id="PTHR32089">
    <property type="entry name" value="METHYL-ACCEPTING CHEMOTAXIS PROTEIN MCPB"/>
    <property type="match status" value="1"/>
</dbReference>
<comment type="caution">
    <text evidence="8">The sequence shown here is derived from an EMBL/GenBank/DDBJ whole genome shotgun (WGS) entry which is preliminary data.</text>
</comment>
<keyword evidence="5" id="KW-0812">Transmembrane</keyword>
<dbReference type="Pfam" id="PF00672">
    <property type="entry name" value="HAMP"/>
    <property type="match status" value="1"/>
</dbReference>
<feature type="domain" description="HAMP" evidence="7">
    <location>
        <begin position="196"/>
        <end position="248"/>
    </location>
</feature>
<dbReference type="CDD" id="cd06225">
    <property type="entry name" value="HAMP"/>
    <property type="match status" value="1"/>
</dbReference>
<evidence type="ECO:0000256" key="2">
    <source>
        <dbReference type="ARBA" id="ARBA00023224"/>
    </source>
</evidence>
<reference evidence="8 9" key="1">
    <citation type="journal article" date="2019" name="Int. J. Syst. Evol. Microbiol.">
        <title>The Global Catalogue of Microorganisms (GCM) 10K type strain sequencing project: providing services to taxonomists for standard genome sequencing and annotation.</title>
        <authorList>
            <consortium name="The Broad Institute Genomics Platform"/>
            <consortium name="The Broad Institute Genome Sequencing Center for Infectious Disease"/>
            <person name="Wu L."/>
            <person name="Ma J."/>
        </authorList>
    </citation>
    <scope>NUCLEOTIDE SEQUENCE [LARGE SCALE GENOMIC DNA]</scope>
    <source>
        <strain evidence="8 9">JCM 15134</strain>
    </source>
</reference>
<comment type="subcellular location">
    <subcellularLocation>
        <location evidence="1">Membrane</location>
    </subcellularLocation>
</comment>
<dbReference type="EMBL" id="BAAAET010000001">
    <property type="protein sequence ID" value="GAA0682723.1"/>
    <property type="molecule type" value="Genomic_DNA"/>
</dbReference>
<evidence type="ECO:0008006" key="10">
    <source>
        <dbReference type="Google" id="ProtNLM"/>
    </source>
</evidence>
<evidence type="ECO:0000256" key="1">
    <source>
        <dbReference type="ARBA" id="ARBA00004370"/>
    </source>
</evidence>
<evidence type="ECO:0000256" key="3">
    <source>
        <dbReference type="ARBA" id="ARBA00029447"/>
    </source>
</evidence>
<dbReference type="InterPro" id="IPR004090">
    <property type="entry name" value="Chemotax_Me-accpt_rcpt"/>
</dbReference>
<dbReference type="SUPFAM" id="SSF58104">
    <property type="entry name" value="Methyl-accepting chemotaxis protein (MCP) signaling domain"/>
    <property type="match status" value="1"/>
</dbReference>
<evidence type="ECO:0000313" key="9">
    <source>
        <dbReference type="Proteomes" id="UP001499915"/>
    </source>
</evidence>
<dbReference type="SMART" id="SM00283">
    <property type="entry name" value="MA"/>
    <property type="match status" value="1"/>
</dbReference>
<comment type="similarity">
    <text evidence="3">Belongs to the methyl-accepting chemotaxis (MCP) protein family.</text>
</comment>
<keyword evidence="5" id="KW-1133">Transmembrane helix</keyword>
<keyword evidence="9" id="KW-1185">Reference proteome</keyword>
<dbReference type="Proteomes" id="UP001499915">
    <property type="component" value="Unassembled WGS sequence"/>
</dbReference>
<evidence type="ECO:0000259" key="7">
    <source>
        <dbReference type="PROSITE" id="PS50885"/>
    </source>
</evidence>
<sequence length="525" mass="56602">MKIKTQLTATLTVTLLLLLALAAGSYWATNSVRAISNYYPTDLVPALRYFEQLKSDTSRIKLAVYEKDAKTLQSLGPELSERLIGFANAATVPPDGPFYNDSHLRNNLQIVGSTMNHFVEMAMQQDLSQSQLSAGFLEAERKLDSLEQTVEETIQYLIHETTGLIDEGISTIVTIILTVSILAVILAAGLGGLITRKLVVGIDELSHSFARVSAGDLTVKANEARGDEFGGLAMNFNQLASNLRNTITELSRVVHMLAELSQEFRVAGEAFHESAAATCSETQLLATAMTQMSATSVDVAKNAEITSGQASEAVNQANFINQIVATSIQDSETLVSRMNQATTQVVTLKEKALSISSIVDVIQSIAEQTNLLALNAAIEAARAGDQGRGFAVVSDEVRSLATRTADSTQEIIRVITELQNLSETTTSNIEISLRDVESNFENSKQTGQAVDAILATISTISDMNHQVAANATEQSQVAEDMNANVVHINQLSEDNTKSSEKISQDILAIETLSSDIKKLVSAFQV</sequence>
<accession>A0ABN1I287</accession>
<dbReference type="CDD" id="cd11386">
    <property type="entry name" value="MCP_signal"/>
    <property type="match status" value="1"/>
</dbReference>
<dbReference type="PANTHER" id="PTHR32089:SF112">
    <property type="entry name" value="LYSOZYME-LIKE PROTEIN-RELATED"/>
    <property type="match status" value="1"/>
</dbReference>
<dbReference type="InterPro" id="IPR003660">
    <property type="entry name" value="HAMP_dom"/>
</dbReference>
<evidence type="ECO:0000259" key="6">
    <source>
        <dbReference type="PROSITE" id="PS50111"/>
    </source>
</evidence>
<dbReference type="PROSITE" id="PS50111">
    <property type="entry name" value="CHEMOTAXIS_TRANSDUC_2"/>
    <property type="match status" value="1"/>
</dbReference>
<evidence type="ECO:0000256" key="5">
    <source>
        <dbReference type="SAM" id="Phobius"/>
    </source>
</evidence>
<evidence type="ECO:0000313" key="8">
    <source>
        <dbReference type="EMBL" id="GAA0682723.1"/>
    </source>
</evidence>
<dbReference type="PRINTS" id="PR00260">
    <property type="entry name" value="CHEMTRNSDUCR"/>
</dbReference>
<evidence type="ECO:0000256" key="4">
    <source>
        <dbReference type="PROSITE-ProRule" id="PRU00284"/>
    </source>
</evidence>
<dbReference type="Gene3D" id="6.10.340.10">
    <property type="match status" value="1"/>
</dbReference>
<protein>
    <recommendedName>
        <fullName evidence="10">Methyl-accepting chemotaxis protein</fullName>
    </recommendedName>
</protein>
<dbReference type="Gene3D" id="1.10.287.950">
    <property type="entry name" value="Methyl-accepting chemotaxis protein"/>
    <property type="match status" value="1"/>
</dbReference>
<dbReference type="PROSITE" id="PS50885">
    <property type="entry name" value="HAMP"/>
    <property type="match status" value="1"/>
</dbReference>
<dbReference type="Pfam" id="PF00015">
    <property type="entry name" value="MCPsignal"/>
    <property type="match status" value="1"/>
</dbReference>
<name>A0ABN1I287_9GAMM</name>
<dbReference type="RefSeq" id="WP_343801654.1">
    <property type="nucleotide sequence ID" value="NZ_BAAAET010000001.1"/>
</dbReference>
<feature type="transmembrane region" description="Helical" evidence="5">
    <location>
        <begin position="172"/>
        <end position="194"/>
    </location>
</feature>
<dbReference type="SMART" id="SM00304">
    <property type="entry name" value="HAMP"/>
    <property type="match status" value="1"/>
</dbReference>
<organism evidence="8 9">
    <name type="scientific">Marinobacterium maritimum</name>
    <dbReference type="NCBI Taxonomy" id="500162"/>
    <lineage>
        <taxon>Bacteria</taxon>
        <taxon>Pseudomonadati</taxon>
        <taxon>Pseudomonadota</taxon>
        <taxon>Gammaproteobacteria</taxon>
        <taxon>Oceanospirillales</taxon>
        <taxon>Oceanospirillaceae</taxon>
        <taxon>Marinobacterium</taxon>
    </lineage>
</organism>
<keyword evidence="2 4" id="KW-0807">Transducer</keyword>
<dbReference type="InterPro" id="IPR004089">
    <property type="entry name" value="MCPsignal_dom"/>
</dbReference>